<dbReference type="Proteomes" id="UP000221734">
    <property type="component" value="Chromosome Kuenenia_stuttgartiensis_MBR1"/>
</dbReference>
<reference evidence="9" key="2">
    <citation type="submission" date="2006-01" db="EMBL/GenBank/DDBJ databases">
        <authorList>
            <person name="Genoscope"/>
        </authorList>
    </citation>
    <scope>NUCLEOTIDE SEQUENCE</scope>
</reference>
<evidence type="ECO:0000256" key="3">
    <source>
        <dbReference type="ARBA" id="ARBA00022884"/>
    </source>
</evidence>
<reference evidence="9" key="1">
    <citation type="journal article" date="2006" name="Nature">
        <title>Deciphering the evolution and metabolism of an anammox bacterium from a community genome.</title>
        <authorList>
            <person name="Strous M."/>
            <person name="Pelletier E."/>
            <person name="Mangenot S."/>
            <person name="Rattei T."/>
            <person name="Lehner A."/>
            <person name="Taylor M.W."/>
            <person name="Horn M."/>
            <person name="Daims H."/>
            <person name="Bartol-Mavel D."/>
            <person name="Wincker P."/>
            <person name="Barbe V."/>
            <person name="Fonknechten N."/>
            <person name="Vallenet D."/>
            <person name="Segurens B."/>
            <person name="Schenowitz-Truong C."/>
            <person name="Medigue C."/>
            <person name="Collingro A."/>
            <person name="Snel B."/>
            <person name="Dutilh B.E."/>
            <person name="OpDenCamp H.J.M."/>
            <person name="vanDerDrift C."/>
            <person name="Cirpus I."/>
            <person name="vanDePas-Schoonen K.T."/>
            <person name="Harhangi H.R."/>
            <person name="vanNiftrik L."/>
            <person name="Schmid M."/>
            <person name="Keltjens J."/>
            <person name="vanDeVossenberg J."/>
            <person name="Kartal B."/>
            <person name="Meier H."/>
            <person name="Frishman D."/>
            <person name="Huynen M.A."/>
            <person name="Mewes H."/>
            <person name="Weissenbach J."/>
            <person name="Jetten M.S.M."/>
            <person name="Wagner M."/>
            <person name="LePaslier D."/>
        </authorList>
    </citation>
    <scope>NUCLEOTIDE SEQUENCE</scope>
</reference>
<dbReference type="GO" id="GO:1990904">
    <property type="term" value="C:ribonucleoprotein complex"/>
    <property type="evidence" value="ECO:0007669"/>
    <property type="project" value="UniProtKB-KW"/>
</dbReference>
<evidence type="ECO:0000256" key="5">
    <source>
        <dbReference type="ARBA" id="ARBA00023274"/>
    </source>
</evidence>
<dbReference type="Gene3D" id="6.10.160.10">
    <property type="match status" value="1"/>
</dbReference>
<dbReference type="Gene3D" id="1.10.1900.20">
    <property type="entry name" value="Ribosomal protein L20"/>
    <property type="match status" value="1"/>
</dbReference>
<keyword evidence="12" id="KW-1185">Reference proteome</keyword>
<protein>
    <recommendedName>
        <fullName evidence="6 7">Large ribosomal subunit protein bL20</fullName>
    </recommendedName>
</protein>
<dbReference type="GO" id="GO:0005840">
    <property type="term" value="C:ribosome"/>
    <property type="evidence" value="ECO:0007669"/>
    <property type="project" value="UniProtKB-KW"/>
</dbReference>
<dbReference type="GO" id="GO:0019843">
    <property type="term" value="F:rRNA binding"/>
    <property type="evidence" value="ECO:0007669"/>
    <property type="project" value="UniProtKB-UniRule"/>
</dbReference>
<reference evidence="12" key="4">
    <citation type="submission" date="2017-10" db="EMBL/GenBank/DDBJ databases">
        <authorList>
            <person name="Frank J."/>
        </authorList>
    </citation>
    <scope>NUCLEOTIDE SEQUENCE [LARGE SCALE GENOMIC DNA]</scope>
</reference>
<evidence type="ECO:0000313" key="13">
    <source>
        <dbReference type="Proteomes" id="UP000501926"/>
    </source>
</evidence>
<dbReference type="GO" id="GO:0000027">
    <property type="term" value="P:ribosomal large subunit assembly"/>
    <property type="evidence" value="ECO:0007669"/>
    <property type="project" value="UniProtKB-UniRule"/>
</dbReference>
<evidence type="ECO:0000256" key="4">
    <source>
        <dbReference type="ARBA" id="ARBA00022980"/>
    </source>
</evidence>
<dbReference type="Pfam" id="PF00453">
    <property type="entry name" value="Ribosomal_L20"/>
    <property type="match status" value="1"/>
</dbReference>
<dbReference type="InterPro" id="IPR035566">
    <property type="entry name" value="Ribosomal_protein_bL20_C"/>
</dbReference>
<dbReference type="HAMAP" id="MF_00382">
    <property type="entry name" value="Ribosomal_bL20"/>
    <property type="match status" value="1"/>
</dbReference>
<organism evidence="9">
    <name type="scientific">Kuenenia stuttgartiensis</name>
    <dbReference type="NCBI Taxonomy" id="174633"/>
    <lineage>
        <taxon>Bacteria</taxon>
        <taxon>Pseudomonadati</taxon>
        <taxon>Planctomycetota</taxon>
        <taxon>Candidatus Brocadiia</taxon>
        <taxon>Candidatus Brocadiales</taxon>
        <taxon>Candidatus Brocadiaceae</taxon>
        <taxon>Candidatus Kuenenia</taxon>
    </lineage>
</organism>
<sequence length="120" mass="13839">MRATNGSAKKRSRKRLLKKTKGYWGGRGNLYKKAIETYIRAMAYSFRDRKVRKREFRSLWITRINAAVREHGISYSRFIRGLTVAKLDINRKMLAEMAVNDKPAFANLVEMVKGKVGASL</sequence>
<dbReference type="AlphaFoldDB" id="Q1Q3Z8"/>
<dbReference type="EMBL" id="CP049055">
    <property type="protein sequence ID" value="QII11844.1"/>
    <property type="molecule type" value="Genomic_DNA"/>
</dbReference>
<dbReference type="EMBL" id="LT934425">
    <property type="protein sequence ID" value="SOH06056.1"/>
    <property type="molecule type" value="Genomic_DNA"/>
</dbReference>
<dbReference type="GO" id="GO:0003735">
    <property type="term" value="F:structural constituent of ribosome"/>
    <property type="evidence" value="ECO:0007669"/>
    <property type="project" value="InterPro"/>
</dbReference>
<dbReference type="PRINTS" id="PR00062">
    <property type="entry name" value="RIBOSOMALL20"/>
</dbReference>
<evidence type="ECO:0000256" key="2">
    <source>
        <dbReference type="ARBA" id="ARBA00022730"/>
    </source>
</evidence>
<dbReference type="KEGG" id="kst:KSMBR1_3583"/>
<keyword evidence="5 7" id="KW-0687">Ribonucleoprotein</keyword>
<dbReference type="OrthoDB" id="9808966at2"/>
<dbReference type="Proteomes" id="UP000501926">
    <property type="component" value="Chromosome"/>
</dbReference>
<gene>
    <name evidence="7 9" type="primary">rplT</name>
    <name evidence="10" type="ORF">KsCSTR_24650</name>
    <name evidence="11" type="ORF">KSMBR1_3583</name>
    <name evidence="9" type="ORF">kuste3972</name>
</gene>
<dbReference type="PROSITE" id="PS00937">
    <property type="entry name" value="RIBOSOMAL_L20"/>
    <property type="match status" value="1"/>
</dbReference>
<evidence type="ECO:0000313" key="12">
    <source>
        <dbReference type="Proteomes" id="UP000221734"/>
    </source>
</evidence>
<dbReference type="SUPFAM" id="SSF74731">
    <property type="entry name" value="Ribosomal protein L20"/>
    <property type="match status" value="1"/>
</dbReference>
<dbReference type="CDD" id="cd07026">
    <property type="entry name" value="Ribosomal_L20"/>
    <property type="match status" value="1"/>
</dbReference>
<evidence type="ECO:0000256" key="8">
    <source>
        <dbReference type="RuleBase" id="RU000560"/>
    </source>
</evidence>
<dbReference type="EMBL" id="CT573071">
    <property type="protein sequence ID" value="CAJ74735.1"/>
    <property type="molecule type" value="Genomic_DNA"/>
</dbReference>
<comment type="function">
    <text evidence="7 8">Binds directly to 23S ribosomal RNA and is necessary for the in vitro assembly process of the 50S ribosomal subunit. It is not involved in the protein synthesizing functions of that subunit.</text>
</comment>
<evidence type="ECO:0000313" key="10">
    <source>
        <dbReference type="EMBL" id="QII11844.1"/>
    </source>
</evidence>
<evidence type="ECO:0000256" key="6">
    <source>
        <dbReference type="ARBA" id="ARBA00035172"/>
    </source>
</evidence>
<name>Q1Q3Z8_KUEST</name>
<dbReference type="GO" id="GO:0006412">
    <property type="term" value="P:translation"/>
    <property type="evidence" value="ECO:0007669"/>
    <property type="project" value="InterPro"/>
</dbReference>
<reference evidence="11" key="3">
    <citation type="submission" date="2017-10" db="EMBL/GenBank/DDBJ databases">
        <authorList>
            <person name="Banno H."/>
            <person name="Chua N.-H."/>
        </authorList>
    </citation>
    <scope>NUCLEOTIDE SEQUENCE [LARGE SCALE GENOMIC DNA]</scope>
    <source>
        <strain evidence="11">Kuenenia_mbr1_ru-nijmegen</strain>
    </source>
</reference>
<dbReference type="InterPro" id="IPR049946">
    <property type="entry name" value="RIBOSOMAL_L20_CS"/>
</dbReference>
<accession>Q1Q3Z8</accession>
<evidence type="ECO:0000313" key="11">
    <source>
        <dbReference type="EMBL" id="SOH06056.1"/>
    </source>
</evidence>
<keyword evidence="3 7" id="KW-0694">RNA-binding</keyword>
<evidence type="ECO:0000256" key="1">
    <source>
        <dbReference type="ARBA" id="ARBA00007698"/>
    </source>
</evidence>
<proteinExistence type="inferred from homology"/>
<dbReference type="FunFam" id="1.10.1900.20:FF:000001">
    <property type="entry name" value="50S ribosomal protein L20"/>
    <property type="match status" value="1"/>
</dbReference>
<keyword evidence="2 7" id="KW-0699">rRNA-binding</keyword>
<evidence type="ECO:0000313" key="9">
    <source>
        <dbReference type="EMBL" id="CAJ74735.1"/>
    </source>
</evidence>
<dbReference type="PANTHER" id="PTHR10986">
    <property type="entry name" value="39S RIBOSOMAL PROTEIN L20"/>
    <property type="match status" value="1"/>
</dbReference>
<dbReference type="InterPro" id="IPR005813">
    <property type="entry name" value="Ribosomal_bL20"/>
</dbReference>
<comment type="similarity">
    <text evidence="1 7 8">Belongs to the bacterial ribosomal protein bL20 family.</text>
</comment>
<evidence type="ECO:0000256" key="7">
    <source>
        <dbReference type="HAMAP-Rule" id="MF_00382"/>
    </source>
</evidence>
<reference evidence="10 13" key="5">
    <citation type="submission" date="2020-02" db="EMBL/GenBank/DDBJ databases">
        <title>Newly sequenced genome of strain CSTR1 showed variability in Candidatus Kuenenia stuttgartiensis genomes.</title>
        <authorList>
            <person name="Ding C."/>
            <person name="Adrian L."/>
        </authorList>
    </citation>
    <scope>NUCLEOTIDE SEQUENCE [LARGE SCALE GENOMIC DNA]</scope>
    <source>
        <strain evidence="10 13">CSTR1</strain>
    </source>
</reference>
<dbReference type="NCBIfam" id="TIGR01032">
    <property type="entry name" value="rplT_bact"/>
    <property type="match status" value="1"/>
</dbReference>
<keyword evidence="4 7" id="KW-0689">Ribosomal protein</keyword>
<dbReference type="RefSeq" id="WP_099326574.1">
    <property type="nucleotide sequence ID" value="NZ_CP049055.1"/>
</dbReference>